<proteinExistence type="inferred from homology"/>
<evidence type="ECO:0000256" key="4">
    <source>
        <dbReference type="ARBA" id="ARBA00022679"/>
    </source>
</evidence>
<keyword evidence="5" id="KW-0735">Signal-anchor</keyword>
<dbReference type="AlphaFoldDB" id="A0A5N5T1H3"/>
<dbReference type="InterPro" id="IPR051993">
    <property type="entry name" value="Glycosyltransferase_8"/>
</dbReference>
<evidence type="ECO:0000313" key="6">
    <source>
        <dbReference type="EMBL" id="KAB7500162.1"/>
    </source>
</evidence>
<gene>
    <name evidence="6" type="primary">GXYLT2_0</name>
    <name evidence="6" type="ORF">Anas_13154</name>
</gene>
<dbReference type="PANTHER" id="PTHR46012">
    <property type="entry name" value="IP22168P"/>
    <property type="match status" value="1"/>
</dbReference>
<dbReference type="Gene3D" id="3.90.550.10">
    <property type="entry name" value="Spore Coat Polysaccharide Biosynthesis Protein SpsA, Chain A"/>
    <property type="match status" value="1"/>
</dbReference>
<dbReference type="SUPFAM" id="SSF53448">
    <property type="entry name" value="Nucleotide-diphospho-sugar transferases"/>
    <property type="match status" value="1"/>
</dbReference>
<comment type="subcellular location">
    <subcellularLocation>
        <location evidence="1">Membrane</location>
        <topology evidence="1">Single-pass type II membrane protein</topology>
    </subcellularLocation>
</comment>
<dbReference type="GO" id="GO:0016020">
    <property type="term" value="C:membrane"/>
    <property type="evidence" value="ECO:0007669"/>
    <property type="project" value="UniProtKB-SubCell"/>
</dbReference>
<sequence>MEILGKSFDYVRQKDFSLVKLFLLKRQLFFLIQILYSLKSPEILWEEFAFFNSDQLSGLSPSLYLYHRFYKFPVYGKSGLNAGVWMMNLTRIRSIPRRWTTAILKIASVYEGKLKLFDQDIANILFSKALFKAFLKFDVENPFGRTPPVDKNVLKEY</sequence>
<evidence type="ECO:0000256" key="3">
    <source>
        <dbReference type="ARBA" id="ARBA00022676"/>
    </source>
</evidence>
<evidence type="ECO:0000313" key="7">
    <source>
        <dbReference type="Proteomes" id="UP000326759"/>
    </source>
</evidence>
<evidence type="ECO:0000256" key="2">
    <source>
        <dbReference type="ARBA" id="ARBA00006351"/>
    </source>
</evidence>
<keyword evidence="5" id="KW-0812">Transmembrane</keyword>
<keyword evidence="7" id="KW-1185">Reference proteome</keyword>
<name>A0A5N5T1H3_9CRUS</name>
<protein>
    <submittedName>
        <fullName evidence="6">Glucoside xylosyltransferase 2</fullName>
    </submittedName>
</protein>
<dbReference type="EMBL" id="SEYY01014991">
    <property type="protein sequence ID" value="KAB7500162.1"/>
    <property type="molecule type" value="Genomic_DNA"/>
</dbReference>
<accession>A0A5N5T1H3</accession>
<comment type="caution">
    <text evidence="6">The sequence shown here is derived from an EMBL/GenBank/DDBJ whole genome shotgun (WGS) entry which is preliminary data.</text>
</comment>
<dbReference type="OrthoDB" id="6362155at2759"/>
<reference evidence="6 7" key="1">
    <citation type="journal article" date="2019" name="PLoS Biol.">
        <title>Sex chromosomes control vertical transmission of feminizing Wolbachia symbionts in an isopod.</title>
        <authorList>
            <person name="Becking T."/>
            <person name="Chebbi M.A."/>
            <person name="Giraud I."/>
            <person name="Moumen B."/>
            <person name="Laverre T."/>
            <person name="Caubet Y."/>
            <person name="Peccoud J."/>
            <person name="Gilbert C."/>
            <person name="Cordaux R."/>
        </authorList>
    </citation>
    <scope>NUCLEOTIDE SEQUENCE [LARGE SCALE GENOMIC DNA]</scope>
    <source>
        <strain evidence="6">ANa2</strain>
        <tissue evidence="6">Whole body excluding digestive tract and cuticle</tissue>
    </source>
</reference>
<dbReference type="PANTHER" id="PTHR46012:SF2">
    <property type="entry name" value="IP22168P"/>
    <property type="match status" value="1"/>
</dbReference>
<dbReference type="InterPro" id="IPR029044">
    <property type="entry name" value="Nucleotide-diphossugar_trans"/>
</dbReference>
<dbReference type="Proteomes" id="UP000326759">
    <property type="component" value="Unassembled WGS sequence"/>
</dbReference>
<evidence type="ECO:0000256" key="1">
    <source>
        <dbReference type="ARBA" id="ARBA00004606"/>
    </source>
</evidence>
<evidence type="ECO:0000256" key="5">
    <source>
        <dbReference type="ARBA" id="ARBA00022968"/>
    </source>
</evidence>
<dbReference type="GO" id="GO:0016266">
    <property type="term" value="P:protein O-linked glycosylation via N-acetyl-galactosamine"/>
    <property type="evidence" value="ECO:0007669"/>
    <property type="project" value="TreeGrafter"/>
</dbReference>
<keyword evidence="4 6" id="KW-0808">Transferase</keyword>
<dbReference type="GO" id="GO:0035252">
    <property type="term" value="F:UDP-xylosyltransferase activity"/>
    <property type="evidence" value="ECO:0007669"/>
    <property type="project" value="TreeGrafter"/>
</dbReference>
<organism evidence="6 7">
    <name type="scientific">Armadillidium nasatum</name>
    <dbReference type="NCBI Taxonomy" id="96803"/>
    <lineage>
        <taxon>Eukaryota</taxon>
        <taxon>Metazoa</taxon>
        <taxon>Ecdysozoa</taxon>
        <taxon>Arthropoda</taxon>
        <taxon>Crustacea</taxon>
        <taxon>Multicrustacea</taxon>
        <taxon>Malacostraca</taxon>
        <taxon>Eumalacostraca</taxon>
        <taxon>Peracarida</taxon>
        <taxon>Isopoda</taxon>
        <taxon>Oniscidea</taxon>
        <taxon>Crinocheta</taxon>
        <taxon>Armadillidiidae</taxon>
        <taxon>Armadillidium</taxon>
    </lineage>
</organism>
<keyword evidence="3" id="KW-0328">Glycosyltransferase</keyword>
<comment type="similarity">
    <text evidence="2">Belongs to the glycosyltransferase 8 family.</text>
</comment>